<organism evidence="1 2">
    <name type="scientific">Mycena albidolilacea</name>
    <dbReference type="NCBI Taxonomy" id="1033008"/>
    <lineage>
        <taxon>Eukaryota</taxon>
        <taxon>Fungi</taxon>
        <taxon>Dikarya</taxon>
        <taxon>Basidiomycota</taxon>
        <taxon>Agaricomycotina</taxon>
        <taxon>Agaricomycetes</taxon>
        <taxon>Agaricomycetidae</taxon>
        <taxon>Agaricales</taxon>
        <taxon>Marasmiineae</taxon>
        <taxon>Mycenaceae</taxon>
        <taxon>Mycena</taxon>
    </lineage>
</organism>
<proteinExistence type="predicted"/>
<dbReference type="Proteomes" id="UP001218218">
    <property type="component" value="Unassembled WGS sequence"/>
</dbReference>
<accession>A0AAD6ZAG1</accession>
<sequence>MSPQSPPTSMRPHDRTLYAAISQDPQRAHAAAFGNAMTWLAAEDSTYQGALDLCAPVPPVIREGEASSTATKALTNKERRSTRLLRIIADDDWVDRRITSLHPRFQMHYPKPERIAVVPFITADRFKLQPPEIDERVTDDFHLSFFLKPAATIAGSILQEELTATFAPRTSTENGSTIGDVQIKNKEGKCYLTAEDKRGRVFQAHALLLRRHINSAVFP</sequence>
<gene>
    <name evidence="1" type="ORF">DFH08DRAFT_821941</name>
</gene>
<dbReference type="AlphaFoldDB" id="A0AAD6ZAG1"/>
<protein>
    <submittedName>
        <fullName evidence="1">Uncharacterized protein</fullName>
    </submittedName>
</protein>
<evidence type="ECO:0000313" key="1">
    <source>
        <dbReference type="EMBL" id="KAJ7312777.1"/>
    </source>
</evidence>
<evidence type="ECO:0000313" key="2">
    <source>
        <dbReference type="Proteomes" id="UP001218218"/>
    </source>
</evidence>
<reference evidence="1" key="1">
    <citation type="submission" date="2023-03" db="EMBL/GenBank/DDBJ databases">
        <title>Massive genome expansion in bonnet fungi (Mycena s.s.) driven by repeated elements and novel gene families across ecological guilds.</title>
        <authorList>
            <consortium name="Lawrence Berkeley National Laboratory"/>
            <person name="Harder C.B."/>
            <person name="Miyauchi S."/>
            <person name="Viragh M."/>
            <person name="Kuo A."/>
            <person name="Thoen E."/>
            <person name="Andreopoulos B."/>
            <person name="Lu D."/>
            <person name="Skrede I."/>
            <person name="Drula E."/>
            <person name="Henrissat B."/>
            <person name="Morin E."/>
            <person name="Kohler A."/>
            <person name="Barry K."/>
            <person name="LaButti K."/>
            <person name="Morin E."/>
            <person name="Salamov A."/>
            <person name="Lipzen A."/>
            <person name="Mereny Z."/>
            <person name="Hegedus B."/>
            <person name="Baldrian P."/>
            <person name="Stursova M."/>
            <person name="Weitz H."/>
            <person name="Taylor A."/>
            <person name="Grigoriev I.V."/>
            <person name="Nagy L.G."/>
            <person name="Martin F."/>
            <person name="Kauserud H."/>
        </authorList>
    </citation>
    <scope>NUCLEOTIDE SEQUENCE</scope>
    <source>
        <strain evidence="1">CBHHK002</strain>
    </source>
</reference>
<comment type="caution">
    <text evidence="1">The sequence shown here is derived from an EMBL/GenBank/DDBJ whole genome shotgun (WGS) entry which is preliminary data.</text>
</comment>
<dbReference type="EMBL" id="JARIHO010000070">
    <property type="protein sequence ID" value="KAJ7312777.1"/>
    <property type="molecule type" value="Genomic_DNA"/>
</dbReference>
<keyword evidence="2" id="KW-1185">Reference proteome</keyword>
<name>A0AAD6ZAG1_9AGAR</name>